<dbReference type="Pfam" id="PF04280">
    <property type="entry name" value="Tim44"/>
    <property type="match status" value="2"/>
</dbReference>
<reference evidence="3 4" key="1">
    <citation type="submission" date="2020-08" db="EMBL/GenBank/DDBJ databases">
        <title>Complete genome sequence of Entomobacter blattae G55GP.</title>
        <authorList>
            <person name="Poehlein A."/>
            <person name="Guzman J."/>
            <person name="Daniel R."/>
            <person name="Vilcinskas A."/>
        </authorList>
    </citation>
    <scope>NUCLEOTIDE SEQUENCE [LARGE SCALE GENOMIC DNA]</scope>
    <source>
        <strain evidence="3 4">G55GP</strain>
    </source>
</reference>
<gene>
    <name evidence="3" type="ORF">JGUZn3_12890</name>
</gene>
<dbReference type="SUPFAM" id="SSF54427">
    <property type="entry name" value="NTF2-like"/>
    <property type="match status" value="1"/>
</dbReference>
<dbReference type="Gene3D" id="3.10.450.240">
    <property type="match status" value="1"/>
</dbReference>
<dbReference type="RefSeq" id="WP_203412774.1">
    <property type="nucleotide sequence ID" value="NZ_CP060244.1"/>
</dbReference>
<dbReference type="NCBIfam" id="NF033779">
    <property type="entry name" value="Tim44_TimA_adap"/>
    <property type="match status" value="1"/>
</dbReference>
<keyword evidence="1" id="KW-0472">Membrane</keyword>
<organism evidence="3 4">
    <name type="scientific">Entomobacter blattae</name>
    <dbReference type="NCBI Taxonomy" id="2762277"/>
    <lineage>
        <taxon>Bacteria</taxon>
        <taxon>Pseudomonadati</taxon>
        <taxon>Pseudomonadota</taxon>
        <taxon>Alphaproteobacteria</taxon>
        <taxon>Acetobacterales</taxon>
        <taxon>Acetobacteraceae</taxon>
        <taxon>Entomobacter</taxon>
    </lineage>
</organism>
<dbReference type="Proteomes" id="UP000516349">
    <property type="component" value="Chromosome"/>
</dbReference>
<dbReference type="SMART" id="SM00978">
    <property type="entry name" value="Tim44"/>
    <property type="match status" value="1"/>
</dbReference>
<dbReference type="EMBL" id="CP060244">
    <property type="protein sequence ID" value="QNT78515.1"/>
    <property type="molecule type" value="Genomic_DNA"/>
</dbReference>
<name>A0A7H1NRV5_9PROT</name>
<dbReference type="InterPro" id="IPR032710">
    <property type="entry name" value="NTF2-like_dom_sf"/>
</dbReference>
<feature type="transmembrane region" description="Helical" evidence="1">
    <location>
        <begin position="6"/>
        <end position="24"/>
    </location>
</feature>
<proteinExistence type="predicted"/>
<dbReference type="KEGG" id="ebla:JGUZn3_12890"/>
<accession>A0A7H1NRV5</accession>
<protein>
    <submittedName>
        <fullName evidence="3">Tim44-like domain protein</fullName>
    </submittedName>
</protein>
<keyword evidence="1" id="KW-1133">Transmembrane helix</keyword>
<dbReference type="AlphaFoldDB" id="A0A7H1NRV5"/>
<evidence type="ECO:0000256" key="1">
    <source>
        <dbReference type="SAM" id="Phobius"/>
    </source>
</evidence>
<keyword evidence="4" id="KW-1185">Reference proteome</keyword>
<sequence>MNFSWDHFPIDIVILAAIAVFLIWRLRSVIGRNIGFGSLSSAPSPGKAAPSALLRPAPAALPVKVEKHIPAMESPPGQILLEIAQLEKGFTPASFLDGVEISFRRIVNAFAAGDLPVLKNSLVPAAYEVFSYAVIARNEAQETQKTELKAIQSLTITDARLEPAPEMGPDRGPDRGGVGKKALITVAIVSDQINMQHDKEQKVIAGIDAVTEIMDLWTFVRVLGSQTAPGSASWLLEETSNG</sequence>
<dbReference type="InterPro" id="IPR007379">
    <property type="entry name" value="Tim44-like_dom"/>
</dbReference>
<feature type="domain" description="Tim44-like" evidence="2">
    <location>
        <begin position="76"/>
        <end position="241"/>
    </location>
</feature>
<evidence type="ECO:0000313" key="3">
    <source>
        <dbReference type="EMBL" id="QNT78515.1"/>
    </source>
</evidence>
<keyword evidence="1" id="KW-0812">Transmembrane</keyword>
<evidence type="ECO:0000313" key="4">
    <source>
        <dbReference type="Proteomes" id="UP000516349"/>
    </source>
</evidence>
<evidence type="ECO:0000259" key="2">
    <source>
        <dbReference type="SMART" id="SM00978"/>
    </source>
</evidence>